<dbReference type="AlphaFoldDB" id="A0AAU9D399"/>
<dbReference type="InterPro" id="IPR011138">
    <property type="entry name" value="Cytochrome_b-558"/>
</dbReference>
<reference evidence="2 3" key="1">
    <citation type="submission" date="2021-12" db="EMBL/GenBank/DDBJ databases">
        <title>Genome sequencing of bacteria with rrn-lacking chromosome and rrn-plasmid.</title>
        <authorList>
            <person name="Anda M."/>
            <person name="Iwasaki W."/>
        </authorList>
    </citation>
    <scope>NUCLEOTIDE SEQUENCE [LARGE SCALE GENOMIC DNA]</scope>
    <source>
        <strain evidence="2 3">DSM 100852</strain>
    </source>
</reference>
<name>A0AAU9D399_9BACT</name>
<accession>A0AAU9D399</accession>
<dbReference type="SUPFAM" id="SSF81343">
    <property type="entry name" value="Fumarate reductase respiratory complex transmembrane subunits"/>
    <property type="match status" value="1"/>
</dbReference>
<keyword evidence="1" id="KW-1133">Transmembrane helix</keyword>
<dbReference type="NCBIfam" id="TIGR02046">
    <property type="entry name" value="sdhC_b558_fam"/>
    <property type="match status" value="1"/>
</dbReference>
<dbReference type="EMBL" id="AP025314">
    <property type="protein sequence ID" value="BDD08869.1"/>
    <property type="molecule type" value="Genomic_DNA"/>
</dbReference>
<organism evidence="2 3">
    <name type="scientific">Fulvitalea axinellae</name>
    <dbReference type="NCBI Taxonomy" id="1182444"/>
    <lineage>
        <taxon>Bacteria</taxon>
        <taxon>Pseudomonadati</taxon>
        <taxon>Bacteroidota</taxon>
        <taxon>Cytophagia</taxon>
        <taxon>Cytophagales</taxon>
        <taxon>Persicobacteraceae</taxon>
        <taxon>Fulvitalea</taxon>
    </lineage>
</organism>
<dbReference type="KEGG" id="fax:FUAX_13010"/>
<dbReference type="Proteomes" id="UP001348817">
    <property type="component" value="Chromosome"/>
</dbReference>
<feature type="transmembrane region" description="Helical" evidence="1">
    <location>
        <begin position="111"/>
        <end position="131"/>
    </location>
</feature>
<evidence type="ECO:0000313" key="2">
    <source>
        <dbReference type="EMBL" id="BDD08869.1"/>
    </source>
</evidence>
<feature type="transmembrane region" description="Helical" evidence="1">
    <location>
        <begin position="60"/>
        <end position="82"/>
    </location>
</feature>
<feature type="transmembrane region" description="Helical" evidence="1">
    <location>
        <begin position="162"/>
        <end position="183"/>
    </location>
</feature>
<dbReference type="CDD" id="cd03498">
    <property type="entry name" value="SQR_TypeB_2_TM"/>
    <property type="match status" value="1"/>
</dbReference>
<sequence length="228" mass="25734">MSRVKQKFSVTIGRKIWMSLTGLFLITFLVVHLVGNLQLLKNDGGMAFNTYTKFMTSNPLIKTTSFLLYGSILLHVIVSIFLTSQNKKARGPVAYKVSDAGANSPWNSRNMGILGSIILIFVVIHLQNFWYHMKFGVTPMVSYEGVEYKDLYTMVIEAFKEWWIVAIYVVSMIALGYHLNHGFQSAFQSLGINHSKYTPAIKTIGKVYSIVMAFGFAILPIIIFVQNL</sequence>
<feature type="transmembrane region" description="Helical" evidence="1">
    <location>
        <begin position="204"/>
        <end position="225"/>
    </location>
</feature>
<feature type="transmembrane region" description="Helical" evidence="1">
    <location>
        <begin position="20"/>
        <end position="40"/>
    </location>
</feature>
<keyword evidence="1" id="KW-0812">Transmembrane</keyword>
<protein>
    <submittedName>
        <fullName evidence="2">Succinate dehydrogenase</fullName>
    </submittedName>
</protein>
<proteinExistence type="predicted"/>
<evidence type="ECO:0000256" key="1">
    <source>
        <dbReference type="SAM" id="Phobius"/>
    </source>
</evidence>
<evidence type="ECO:0000313" key="3">
    <source>
        <dbReference type="Proteomes" id="UP001348817"/>
    </source>
</evidence>
<dbReference type="RefSeq" id="WP_338394098.1">
    <property type="nucleotide sequence ID" value="NZ_AP025314.1"/>
</dbReference>
<dbReference type="InterPro" id="IPR034804">
    <property type="entry name" value="SQR/QFR_C/D"/>
</dbReference>
<gene>
    <name evidence="2" type="primary">sdhC</name>
    <name evidence="2" type="ORF">FUAX_13010</name>
</gene>
<dbReference type="Gene3D" id="1.20.1300.10">
    <property type="entry name" value="Fumarate reductase/succinate dehydrogenase, transmembrane subunit"/>
    <property type="match status" value="1"/>
</dbReference>
<dbReference type="GO" id="GO:0016020">
    <property type="term" value="C:membrane"/>
    <property type="evidence" value="ECO:0007669"/>
    <property type="project" value="InterPro"/>
</dbReference>
<keyword evidence="1" id="KW-0472">Membrane</keyword>
<keyword evidence="3" id="KW-1185">Reference proteome</keyword>